<name>A0A2Z5GAM1_9BACT</name>
<keyword evidence="2" id="KW-1185">Reference proteome</keyword>
<reference evidence="1 2" key="1">
    <citation type="journal article" date="2018" name="Front. Microbiol.">
        <title>Hydrolytic Capabilities as a Key to Environmental Success: Chitinolytic and Cellulolytic Acidobacteria From Acidic Sub-arctic Soils and Boreal Peatlands.</title>
        <authorList>
            <person name="Belova S.E."/>
            <person name="Ravin N.V."/>
            <person name="Pankratov T.A."/>
            <person name="Rakitin A.L."/>
            <person name="Ivanova A.A."/>
            <person name="Beletsky A.V."/>
            <person name="Mardanov A.V."/>
            <person name="Sinninghe Damste J.S."/>
            <person name="Dedysh S.N."/>
        </authorList>
    </citation>
    <scope>NUCLEOTIDE SEQUENCE [LARGE SCALE GENOMIC DNA]</scope>
    <source>
        <strain evidence="1 2">SBC82</strain>
        <plasmid evidence="2">pacpol2</plasmid>
    </source>
</reference>
<evidence type="ECO:0000313" key="2">
    <source>
        <dbReference type="Proteomes" id="UP000253606"/>
    </source>
</evidence>
<dbReference type="KEGG" id="abas:ACPOL_6838"/>
<organism evidence="1 2">
    <name type="scientific">Acidisarcina polymorpha</name>
    <dbReference type="NCBI Taxonomy" id="2211140"/>
    <lineage>
        <taxon>Bacteria</taxon>
        <taxon>Pseudomonadati</taxon>
        <taxon>Acidobacteriota</taxon>
        <taxon>Terriglobia</taxon>
        <taxon>Terriglobales</taxon>
        <taxon>Acidobacteriaceae</taxon>
        <taxon>Acidisarcina</taxon>
    </lineage>
</organism>
<gene>
    <name evidence="1" type="ORF">ACPOL_6838</name>
</gene>
<dbReference type="EMBL" id="CP030842">
    <property type="protein sequence ID" value="AXC16048.1"/>
    <property type="molecule type" value="Genomic_DNA"/>
</dbReference>
<dbReference type="Proteomes" id="UP000253606">
    <property type="component" value="Plasmid pACPOL2"/>
</dbReference>
<geneLocation type="plasmid" evidence="2">
    <name>pacpol2</name>
</geneLocation>
<proteinExistence type="predicted"/>
<accession>A0A2Z5GAM1</accession>
<dbReference type="AlphaFoldDB" id="A0A2Z5GAM1"/>
<sequence length="139" mass="15816">MCLDFEEGVEKLKMEELHAAESDGFHLKAGDLLLKKEGEYGNPKVKVYMISKLVFRPDQSPIIYGRQRLKDGISFHSTQTVLCFRADEVPTAIGHVDYWQQLAQATPQIHRGSWIKPAVARSPYLVYKPLPQMSNSAQR</sequence>
<keyword evidence="1" id="KW-0614">Plasmid</keyword>
<protein>
    <submittedName>
        <fullName evidence="1">Uncharacterized protein</fullName>
    </submittedName>
</protein>
<evidence type="ECO:0000313" key="1">
    <source>
        <dbReference type="EMBL" id="AXC16048.1"/>
    </source>
</evidence>